<feature type="non-terminal residue" evidence="3">
    <location>
        <position position="1"/>
    </location>
</feature>
<sequence length="118" mass="13407">CILWHQGESDNISNTSEENYIRMFETIREVFRSRGINSPIGVAVASYHPYCVNENEGNDPAIRNAQKKLAKKYDDIFEGPDTDKLNKAFQRGDGVHFSEKGQETHAAGWLKAIKKNCF</sequence>
<dbReference type="Pfam" id="PF03629">
    <property type="entry name" value="SASA"/>
    <property type="match status" value="1"/>
</dbReference>
<comment type="caution">
    <text evidence="3">The sequence shown here is derived from an EMBL/GenBank/DDBJ whole genome shotgun (WGS) entry which is preliminary data.</text>
</comment>
<dbReference type="RefSeq" id="WP_008143716.1">
    <property type="nucleotide sequence ID" value="NZ_EQ973644.1"/>
</dbReference>
<organism evidence="3 4">
    <name type="scientific">Phocaeicola coprophilus DSM 18228 = JCM 13818</name>
    <dbReference type="NCBI Taxonomy" id="547042"/>
    <lineage>
        <taxon>Bacteria</taxon>
        <taxon>Pseudomonadati</taxon>
        <taxon>Bacteroidota</taxon>
        <taxon>Bacteroidia</taxon>
        <taxon>Bacteroidales</taxon>
        <taxon>Bacteroidaceae</taxon>
        <taxon>Phocaeicola</taxon>
    </lineage>
</organism>
<keyword evidence="4" id="KW-1185">Reference proteome</keyword>
<protein>
    <recommendedName>
        <fullName evidence="2">Sialate O-acetylesterase domain-containing protein</fullName>
    </recommendedName>
</protein>
<evidence type="ECO:0000313" key="4">
    <source>
        <dbReference type="Proteomes" id="UP000014073"/>
    </source>
</evidence>
<accession>S0F9E4</accession>
<dbReference type="InterPro" id="IPR036514">
    <property type="entry name" value="SGNH_hydro_sf"/>
</dbReference>
<dbReference type="SUPFAM" id="SSF52266">
    <property type="entry name" value="SGNH hydrolase"/>
    <property type="match status" value="1"/>
</dbReference>
<gene>
    <name evidence="3" type="ORF">BACCOPRO_02561</name>
</gene>
<proteinExistence type="predicted"/>
<dbReference type="Gene3D" id="3.40.50.1110">
    <property type="entry name" value="SGNH hydrolase"/>
    <property type="match status" value="1"/>
</dbReference>
<reference evidence="3 4" key="1">
    <citation type="submission" date="2008-12" db="EMBL/GenBank/DDBJ databases">
        <authorList>
            <person name="Fulton L."/>
            <person name="Clifton S."/>
            <person name="Fulton B."/>
            <person name="Xu J."/>
            <person name="Minx P."/>
            <person name="Pepin K.H."/>
            <person name="Johnson M."/>
            <person name="Bhonagiri V."/>
            <person name="Nash W.E."/>
            <person name="Mardis E.R."/>
            <person name="Wilson R.K."/>
        </authorList>
    </citation>
    <scope>NUCLEOTIDE SEQUENCE [LARGE SCALE GENOMIC DNA]</scope>
    <source>
        <strain evidence="3 4">DSM 18228</strain>
    </source>
</reference>
<dbReference type="EMBL" id="ACBW01000163">
    <property type="protein sequence ID" value="EEF77053.1"/>
    <property type="molecule type" value="Genomic_DNA"/>
</dbReference>
<dbReference type="STRING" id="547042.BACCOPRO_02561"/>
<dbReference type="AlphaFoldDB" id="S0F9E4"/>
<dbReference type="GO" id="GO:0016788">
    <property type="term" value="F:hydrolase activity, acting on ester bonds"/>
    <property type="evidence" value="ECO:0007669"/>
    <property type="project" value="UniProtKB-ARBA"/>
</dbReference>
<feature type="domain" description="Sialate O-acetylesterase" evidence="2">
    <location>
        <begin position="1"/>
        <end position="104"/>
    </location>
</feature>
<evidence type="ECO:0000313" key="3">
    <source>
        <dbReference type="EMBL" id="EEF77053.1"/>
    </source>
</evidence>
<dbReference type="InterPro" id="IPR005181">
    <property type="entry name" value="SASA"/>
</dbReference>
<evidence type="ECO:0000259" key="2">
    <source>
        <dbReference type="Pfam" id="PF03629"/>
    </source>
</evidence>
<evidence type="ECO:0000256" key="1">
    <source>
        <dbReference type="ARBA" id="ARBA00022801"/>
    </source>
</evidence>
<dbReference type="HOGENOM" id="CLU_2066265_0_0_10"/>
<dbReference type="Proteomes" id="UP000014073">
    <property type="component" value="Unassembled WGS sequence"/>
</dbReference>
<keyword evidence="1" id="KW-0378">Hydrolase</keyword>
<name>S0F9E4_9BACT</name>